<gene>
    <name evidence="2" type="ORF">CPIN18021_0818</name>
</gene>
<reference evidence="3" key="1">
    <citation type="submission" date="2016-09" db="EMBL/GenBank/DDBJ databases">
        <title>Comparative genomics of the Campylobacter concisus group.</title>
        <authorList>
            <person name="Miller W.G."/>
            <person name="Yee E."/>
            <person name="Chapman M.H."/>
            <person name="Huynh S."/>
            <person name="Bono J.L."/>
            <person name="On S.L.W."/>
            <person name="StLeger J."/>
            <person name="Foster G."/>
            <person name="Parker C.T."/>
        </authorList>
    </citation>
    <scope>NUCLEOTIDE SEQUENCE [LARGE SCALE GENOMIC DNA]</scope>
    <source>
        <strain evidence="3">RM18021</strain>
    </source>
</reference>
<evidence type="ECO:0000313" key="2">
    <source>
        <dbReference type="EMBL" id="AQW87629.1"/>
    </source>
</evidence>
<dbReference type="Proteomes" id="UP000190868">
    <property type="component" value="Chromosome"/>
</dbReference>
<dbReference type="PANTHER" id="PTHR38339:SF1">
    <property type="entry name" value="TRANSGLUTAMINASE-LIKE DOMAIN-CONTAINING PROTEIN"/>
    <property type="match status" value="1"/>
</dbReference>
<dbReference type="InterPro" id="IPR038765">
    <property type="entry name" value="Papain-like_cys_pep_sf"/>
</dbReference>
<dbReference type="Gene3D" id="3.10.620.30">
    <property type="match status" value="1"/>
</dbReference>
<dbReference type="SMART" id="SM00460">
    <property type="entry name" value="TGc"/>
    <property type="match status" value="1"/>
</dbReference>
<organism evidence="2 3">
    <name type="scientific">Campylobacter pinnipediorum subsp. caledonicus</name>
    <dbReference type="NCBI Taxonomy" id="1874362"/>
    <lineage>
        <taxon>Bacteria</taxon>
        <taxon>Pseudomonadati</taxon>
        <taxon>Campylobacterota</taxon>
        <taxon>Epsilonproteobacteria</taxon>
        <taxon>Campylobacterales</taxon>
        <taxon>Campylobacteraceae</taxon>
        <taxon>Campylobacter</taxon>
    </lineage>
</organism>
<protein>
    <submittedName>
        <fullName evidence="2">Transglutaminase domain-containing protein</fullName>
    </submittedName>
</protein>
<evidence type="ECO:0000259" key="1">
    <source>
        <dbReference type="SMART" id="SM00460"/>
    </source>
</evidence>
<keyword evidence="3" id="KW-1185">Reference proteome</keyword>
<sequence>MKRRDFFKFGGILGATCAISSVATAKSDIKSKQNRTFNINLKHSIKEKSIDQRLWVPLITNTDYQQLTGLYDIKTNSKEYYMSDFEIPTLYAKFDDKDKNFNLDISFSVQTQDRNTDFSKVNFNENEKLSPEIEKFLKPTTQIPVDGVVLEKAKQIVGNIKGDLEKAKAIYTWVANTMQRDNSVIGCGRGDIKAILETGKLVGKCTDINSVFVGLCRAVGIPAREFFGIRVGQSKTSNQMGKADKNGFADITGAQHCRAEFYLKGYGWIPVDPADVTKVRLGEKLDNNDARIGQIRDYLFGNWEMCWIGFNYGRDFILKPQPEQYPINNFGYPYAELEGNVVDYYSSKDFSYQYTSQEILI</sequence>
<dbReference type="InterPro" id="IPR002931">
    <property type="entry name" value="Transglutaminase-like"/>
</dbReference>
<feature type="domain" description="Transglutaminase-like" evidence="1">
    <location>
        <begin position="197"/>
        <end position="275"/>
    </location>
</feature>
<proteinExistence type="predicted"/>
<accession>A0A1S6U7G9</accession>
<dbReference type="PANTHER" id="PTHR38339">
    <property type="entry name" value="TRANSGLUTAMINASE DOMAIN PROTEIN"/>
    <property type="match status" value="1"/>
</dbReference>
<dbReference type="SUPFAM" id="SSF54001">
    <property type="entry name" value="Cysteine proteinases"/>
    <property type="match status" value="1"/>
</dbReference>
<dbReference type="AlphaFoldDB" id="A0A1S6U7G9"/>
<dbReference type="RefSeq" id="WP_078424470.1">
    <property type="nucleotide sequence ID" value="NZ_CP017258.1"/>
</dbReference>
<evidence type="ECO:0000313" key="3">
    <source>
        <dbReference type="Proteomes" id="UP000190868"/>
    </source>
</evidence>
<dbReference type="EMBL" id="CP017258">
    <property type="protein sequence ID" value="AQW87629.1"/>
    <property type="molecule type" value="Genomic_DNA"/>
</dbReference>
<name>A0A1S6U7G9_9BACT</name>
<dbReference type="Pfam" id="PF01841">
    <property type="entry name" value="Transglut_core"/>
    <property type="match status" value="1"/>
</dbReference>